<keyword evidence="1" id="KW-0472">Membrane</keyword>
<evidence type="ECO:0008006" key="4">
    <source>
        <dbReference type="Google" id="ProtNLM"/>
    </source>
</evidence>
<evidence type="ECO:0000313" key="2">
    <source>
        <dbReference type="EMBL" id="BBH17375.1"/>
    </source>
</evidence>
<protein>
    <recommendedName>
        <fullName evidence="4">NERD domain-containing protein</fullName>
    </recommendedName>
</protein>
<reference evidence="2 3" key="1">
    <citation type="submission" date="2018-11" db="EMBL/GenBank/DDBJ databases">
        <title>Complete genome sequence of Nocardioides baekrokdamisoli strain KCTC 39748.</title>
        <authorList>
            <person name="Kang S.W."/>
            <person name="Lee K.C."/>
            <person name="Kim K.K."/>
            <person name="Kim J.S."/>
            <person name="Kim D.S."/>
            <person name="Ko S.H."/>
            <person name="Yang S.H."/>
            <person name="Shin Y.K."/>
            <person name="Lee J.S."/>
        </authorList>
    </citation>
    <scope>NUCLEOTIDE SEQUENCE [LARGE SCALE GENOMIC DNA]</scope>
    <source>
        <strain evidence="2 3">KCTC 39748</strain>
    </source>
</reference>
<keyword evidence="1" id="KW-0812">Transmembrane</keyword>
<dbReference type="KEGG" id="nbe:Back2_16620"/>
<evidence type="ECO:0000256" key="1">
    <source>
        <dbReference type="SAM" id="Phobius"/>
    </source>
</evidence>
<evidence type="ECO:0000313" key="3">
    <source>
        <dbReference type="Proteomes" id="UP000271573"/>
    </source>
</evidence>
<name>A0A3G9IMX0_9ACTN</name>
<dbReference type="OrthoDB" id="3785014at2"/>
<proteinExistence type="predicted"/>
<dbReference type="RefSeq" id="WP_125568487.1">
    <property type="nucleotide sequence ID" value="NZ_AP019307.1"/>
</dbReference>
<gene>
    <name evidence="2" type="ORF">Back2_16620</name>
</gene>
<keyword evidence="1" id="KW-1133">Transmembrane helix</keyword>
<organism evidence="2 3">
    <name type="scientific">Nocardioides baekrokdamisoli</name>
    <dbReference type="NCBI Taxonomy" id="1804624"/>
    <lineage>
        <taxon>Bacteria</taxon>
        <taxon>Bacillati</taxon>
        <taxon>Actinomycetota</taxon>
        <taxon>Actinomycetes</taxon>
        <taxon>Propionibacteriales</taxon>
        <taxon>Nocardioidaceae</taxon>
        <taxon>Nocardioides</taxon>
    </lineage>
</organism>
<keyword evidence="3" id="KW-1185">Reference proteome</keyword>
<accession>A0A3G9IMX0</accession>
<feature type="transmembrane region" description="Helical" evidence="1">
    <location>
        <begin position="36"/>
        <end position="62"/>
    </location>
</feature>
<dbReference type="AlphaFoldDB" id="A0A3G9IMX0"/>
<sequence>MLRNKRLLAATSAAVVVLMAVETVVAVYFMRGGGFRWWLLGVLQTTFVAVALNLVLTAFLTYEGSAIHQLRGAWGEEATRDELARAKRKRIIWGWVDSIDLQIGDIDHIVVSRAGGLIAIDSKWRSDVGDVDGIVRTAVRLRTRAEGVIRTQFTYERGGHRARVNPLPVKVVVVIWGAARTQMPASANGVEFVDGAKLGTWLGSLRGDVVDQAYAGDVLSKFEEFRTRSRTASEQQANRSIHRA</sequence>
<dbReference type="Proteomes" id="UP000271573">
    <property type="component" value="Chromosome"/>
</dbReference>
<dbReference type="EMBL" id="AP019307">
    <property type="protein sequence ID" value="BBH17375.1"/>
    <property type="molecule type" value="Genomic_DNA"/>
</dbReference>